<keyword evidence="4" id="KW-0472">Membrane</keyword>
<gene>
    <name evidence="6" type="ORF">SASPL_154374</name>
</gene>
<dbReference type="Pfam" id="PF02181">
    <property type="entry name" value="FH2"/>
    <property type="match status" value="1"/>
</dbReference>
<comment type="similarity">
    <text evidence="1">Belongs to the formin-like family. Class-I subfamily.</text>
</comment>
<reference evidence="6" key="2">
    <citation type="submission" date="2020-08" db="EMBL/GenBank/DDBJ databases">
        <title>Plant Genome Project.</title>
        <authorList>
            <person name="Zhang R.-G."/>
        </authorList>
    </citation>
    <scope>NUCLEOTIDE SEQUENCE</scope>
    <source>
        <strain evidence="6">Huo1</strain>
        <tissue evidence="6">Leaf</tissue>
    </source>
</reference>
<proteinExistence type="inferred from homology"/>
<feature type="compositionally biased region" description="Pro residues" evidence="3">
    <location>
        <begin position="329"/>
        <end position="340"/>
    </location>
</feature>
<evidence type="ECO:0000256" key="3">
    <source>
        <dbReference type="SAM" id="MobiDB-lite"/>
    </source>
</evidence>
<feature type="region of interest" description="Disordered" evidence="3">
    <location>
        <begin position="836"/>
        <end position="955"/>
    </location>
</feature>
<feature type="compositionally biased region" description="Acidic residues" evidence="3">
    <location>
        <begin position="860"/>
        <end position="882"/>
    </location>
</feature>
<evidence type="ECO:0000256" key="2">
    <source>
        <dbReference type="RuleBase" id="RU361260"/>
    </source>
</evidence>
<keyword evidence="4" id="KW-0812">Transmembrane</keyword>
<feature type="transmembrane region" description="Helical" evidence="4">
    <location>
        <begin position="12"/>
        <end position="29"/>
    </location>
</feature>
<dbReference type="InterPro" id="IPR042201">
    <property type="entry name" value="FH2_Formin_sf"/>
</dbReference>
<dbReference type="Proteomes" id="UP000298416">
    <property type="component" value="Unassembled WGS sequence"/>
</dbReference>
<feature type="region of interest" description="Disordered" evidence="3">
    <location>
        <begin position="281"/>
        <end position="422"/>
    </location>
</feature>
<feature type="compositionally biased region" description="Low complexity" evidence="3">
    <location>
        <begin position="319"/>
        <end position="328"/>
    </location>
</feature>
<comment type="caution">
    <text evidence="6">The sequence shown here is derived from an EMBL/GenBank/DDBJ whole genome shotgun (WGS) entry which is preliminary data.</text>
</comment>
<feature type="transmembrane region" description="Helical" evidence="4">
    <location>
        <begin position="159"/>
        <end position="182"/>
    </location>
</feature>
<evidence type="ECO:0000256" key="4">
    <source>
        <dbReference type="SAM" id="Phobius"/>
    </source>
</evidence>
<dbReference type="InterPro" id="IPR027643">
    <property type="entry name" value="Formin-like_plant"/>
</dbReference>
<feature type="compositionally biased region" description="Pro residues" evidence="3">
    <location>
        <begin position="308"/>
        <end position="318"/>
    </location>
</feature>
<dbReference type="PROSITE" id="PS51444">
    <property type="entry name" value="FH2"/>
    <property type="match status" value="1"/>
</dbReference>
<feature type="domain" description="FH2" evidence="5">
    <location>
        <begin position="417"/>
        <end position="850"/>
    </location>
</feature>
<dbReference type="Gene3D" id="1.20.58.2220">
    <property type="entry name" value="Formin, FH2 domain"/>
    <property type="match status" value="1"/>
</dbReference>
<feature type="compositionally biased region" description="Low complexity" evidence="3">
    <location>
        <begin position="237"/>
        <end position="247"/>
    </location>
</feature>
<evidence type="ECO:0000313" key="6">
    <source>
        <dbReference type="EMBL" id="KAG6385538.1"/>
    </source>
</evidence>
<feature type="compositionally biased region" description="Acidic residues" evidence="3">
    <location>
        <begin position="912"/>
        <end position="921"/>
    </location>
</feature>
<keyword evidence="7" id="KW-1185">Reference proteome</keyword>
<feature type="region of interest" description="Disordered" evidence="3">
    <location>
        <begin position="220"/>
        <end position="247"/>
    </location>
</feature>
<feature type="compositionally biased region" description="Polar residues" evidence="3">
    <location>
        <begin position="929"/>
        <end position="940"/>
    </location>
</feature>
<feature type="compositionally biased region" description="Low complexity" evidence="3">
    <location>
        <begin position="341"/>
        <end position="357"/>
    </location>
</feature>
<accession>A0A8X8W026</accession>
<dbReference type="PANTHER" id="PTHR23213">
    <property type="entry name" value="FORMIN-RELATED"/>
    <property type="match status" value="1"/>
</dbReference>
<keyword evidence="4" id="KW-1133">Transmembrane helix</keyword>
<dbReference type="SUPFAM" id="SSF101447">
    <property type="entry name" value="Formin homology 2 domain (FH2 domain)"/>
    <property type="match status" value="1"/>
</dbReference>
<sequence>MRFQMIIRRGGFTYMAFVFALSFTAVMGVERDDQETLLAYLMDAGEINQEMAELLRTDCINELSSAKKTLQDFELCIVKERSVSREELYGGSSRGKTHDARNAMCSQIKKILVDCLHDKNLVLPVTGVDTKYLGSLSSSPIRRELAEKSGEQADPFPTIMLAVGATAALTFIICILLFYICYAGSFAAGRNDVRPLLSLTLTSSQKCLTLETLTNEEKLGSSLGHTRSSGNVHLESRSLGSLSHSRSSGTLFVQSNGVNEERSLNSSHSLNDALTLANSVTLSSSKKEKPLGTSADDAANSTEGAIPIFPPLKPPPGRKMPASLATSTPPLPPASTPPPLSAAAPLSTLRPPGAMAPAPLPPGAPPPPRAPGGPRPPGPPPPRGGPPPPPGVGGPPRAPGVRPPRGAHHAPSSSEGDLDIGESKTKLKPFFWDKMNASADDSMVWSQIKEGSFQFNEEMIETLFGYAPAGKNMLASKKDPSQEAPKFIQIIDAKKAQNLSILIKALGVTTEEVCDALEEGNELPIELIQTLLKMAPTSEEELKLRLFTGDIMQLGPAERFLKVMVDIPFAFKRLECLSFMSVLEEESASLKESFLVLEAASKELQKNRLFLKLLEAVLKTGNRMNSGTFRGGAQAFKLDTLLKLADVKGLDGKTTLLHFVVQEIIRGEGIRAARAERETRSMSSIVSEDLDIGSDIDTDEDLRSLGLQAVSRLGNDLESVKRAAALDINNITGTVGRLGYALVKARDFLNTDMKSIEEEEDKGFEAALRSFVESSEANVRWLLEEEKRITALIKSTADYFHGTSGKVDEGLRLFSVVRDFLVILDKVCLEVKATPPKPKVEKPKVEEKPKEEVKPKEEQEPKEEDSSDDSDESDDSSSEEDTSTAKDGPVAAARKQSLPVATMPNTRRDSSDDSSSEEEDKPDTVTREVLQNPTSASTVNEDPIDGLIPSRQPDS</sequence>
<name>A0A8X8W026_SALSN</name>
<reference evidence="6" key="1">
    <citation type="submission" date="2018-01" db="EMBL/GenBank/DDBJ databases">
        <authorList>
            <person name="Mao J.F."/>
        </authorList>
    </citation>
    <scope>NUCLEOTIDE SEQUENCE</scope>
    <source>
        <strain evidence="6">Huo1</strain>
        <tissue evidence="6">Leaf</tissue>
    </source>
</reference>
<dbReference type="GO" id="GO:0045010">
    <property type="term" value="P:actin nucleation"/>
    <property type="evidence" value="ECO:0007669"/>
    <property type="project" value="InterPro"/>
</dbReference>
<feature type="compositionally biased region" description="Basic and acidic residues" evidence="3">
    <location>
        <begin position="838"/>
        <end position="859"/>
    </location>
</feature>
<feature type="compositionally biased region" description="Pro residues" evidence="3">
    <location>
        <begin position="358"/>
        <end position="402"/>
    </location>
</feature>
<dbReference type="AlphaFoldDB" id="A0A8X8W026"/>
<organism evidence="6">
    <name type="scientific">Salvia splendens</name>
    <name type="common">Scarlet sage</name>
    <dbReference type="NCBI Taxonomy" id="180675"/>
    <lineage>
        <taxon>Eukaryota</taxon>
        <taxon>Viridiplantae</taxon>
        <taxon>Streptophyta</taxon>
        <taxon>Embryophyta</taxon>
        <taxon>Tracheophyta</taxon>
        <taxon>Spermatophyta</taxon>
        <taxon>Magnoliopsida</taxon>
        <taxon>eudicotyledons</taxon>
        <taxon>Gunneridae</taxon>
        <taxon>Pentapetalae</taxon>
        <taxon>asterids</taxon>
        <taxon>lamiids</taxon>
        <taxon>Lamiales</taxon>
        <taxon>Lamiaceae</taxon>
        <taxon>Nepetoideae</taxon>
        <taxon>Mentheae</taxon>
        <taxon>Salviinae</taxon>
        <taxon>Salvia</taxon>
        <taxon>Salvia subgen. Calosphace</taxon>
        <taxon>core Calosphace</taxon>
    </lineage>
</organism>
<dbReference type="PANTHER" id="PTHR23213:SF269">
    <property type="entry name" value="FORMIN-LIKE PROTEIN 5"/>
    <property type="match status" value="1"/>
</dbReference>
<dbReference type="EMBL" id="PNBA02000022">
    <property type="protein sequence ID" value="KAG6385538.1"/>
    <property type="molecule type" value="Genomic_DNA"/>
</dbReference>
<evidence type="ECO:0000256" key="1">
    <source>
        <dbReference type="ARBA" id="ARBA00025793"/>
    </source>
</evidence>
<evidence type="ECO:0000259" key="5">
    <source>
        <dbReference type="PROSITE" id="PS51444"/>
    </source>
</evidence>
<dbReference type="InterPro" id="IPR015425">
    <property type="entry name" value="FH2_Formin"/>
</dbReference>
<evidence type="ECO:0000313" key="7">
    <source>
        <dbReference type="Proteomes" id="UP000298416"/>
    </source>
</evidence>
<dbReference type="SMART" id="SM00498">
    <property type="entry name" value="FH2"/>
    <property type="match status" value="1"/>
</dbReference>
<protein>
    <recommendedName>
        <fullName evidence="2">Formin-like protein</fullName>
    </recommendedName>
</protein>
<dbReference type="GO" id="GO:0051015">
    <property type="term" value="F:actin filament binding"/>
    <property type="evidence" value="ECO:0007669"/>
    <property type="project" value="InterPro"/>
</dbReference>